<evidence type="ECO:0000313" key="7">
    <source>
        <dbReference type="Proteomes" id="UP000188235"/>
    </source>
</evidence>
<dbReference type="GO" id="GO:0003700">
    <property type="term" value="F:DNA-binding transcription factor activity"/>
    <property type="evidence" value="ECO:0007669"/>
    <property type="project" value="TreeGrafter"/>
</dbReference>
<proteinExistence type="predicted"/>
<evidence type="ECO:0000256" key="2">
    <source>
        <dbReference type="ARBA" id="ARBA00023125"/>
    </source>
</evidence>
<keyword evidence="1" id="KW-0805">Transcription regulation</keyword>
<keyword evidence="7" id="KW-1185">Reference proteome</keyword>
<dbReference type="Pfam" id="PF00440">
    <property type="entry name" value="TetR_N"/>
    <property type="match status" value="1"/>
</dbReference>
<dbReference type="SUPFAM" id="SSF46689">
    <property type="entry name" value="Homeodomain-like"/>
    <property type="match status" value="1"/>
</dbReference>
<dbReference type="KEGG" id="tfa:BW733_06640"/>
<dbReference type="InterPro" id="IPR009057">
    <property type="entry name" value="Homeodomain-like_sf"/>
</dbReference>
<dbReference type="Gene3D" id="1.10.357.10">
    <property type="entry name" value="Tetracycline Repressor, domain 2"/>
    <property type="match status" value="1"/>
</dbReference>
<dbReference type="OrthoDB" id="3210235at2"/>
<gene>
    <name evidence="6" type="ORF">BW733_06640</name>
</gene>
<dbReference type="PROSITE" id="PS50977">
    <property type="entry name" value="HTH_TETR_2"/>
    <property type="match status" value="1"/>
</dbReference>
<keyword evidence="2 4" id="KW-0238">DNA-binding</keyword>
<dbReference type="RefSeq" id="WP_077349021.1">
    <property type="nucleotide sequence ID" value="NZ_CP019607.1"/>
</dbReference>
<dbReference type="SUPFAM" id="SSF48498">
    <property type="entry name" value="Tetracyclin repressor-like, C-terminal domain"/>
    <property type="match status" value="1"/>
</dbReference>
<dbReference type="EMBL" id="CP019607">
    <property type="protein sequence ID" value="AQP50559.1"/>
    <property type="molecule type" value="Genomic_DNA"/>
</dbReference>
<evidence type="ECO:0000259" key="5">
    <source>
        <dbReference type="PROSITE" id="PS50977"/>
    </source>
</evidence>
<feature type="DNA-binding region" description="H-T-H motif" evidence="4">
    <location>
        <begin position="35"/>
        <end position="54"/>
    </location>
</feature>
<dbReference type="PRINTS" id="PR00455">
    <property type="entry name" value="HTHTETR"/>
</dbReference>
<dbReference type="Proteomes" id="UP000188235">
    <property type="component" value="Chromosome"/>
</dbReference>
<keyword evidence="3" id="KW-0804">Transcription</keyword>
<feature type="domain" description="HTH tetR-type" evidence="5">
    <location>
        <begin position="12"/>
        <end position="72"/>
    </location>
</feature>
<name>A0A1Q2CWT9_9ACTN</name>
<evidence type="ECO:0000313" key="6">
    <source>
        <dbReference type="EMBL" id="AQP50559.1"/>
    </source>
</evidence>
<evidence type="ECO:0000256" key="3">
    <source>
        <dbReference type="ARBA" id="ARBA00023163"/>
    </source>
</evidence>
<dbReference type="PANTHER" id="PTHR30055">
    <property type="entry name" value="HTH-TYPE TRANSCRIPTIONAL REGULATOR RUTR"/>
    <property type="match status" value="1"/>
</dbReference>
<dbReference type="PANTHER" id="PTHR30055:SF234">
    <property type="entry name" value="HTH-TYPE TRANSCRIPTIONAL REGULATOR BETI"/>
    <property type="match status" value="1"/>
</dbReference>
<dbReference type="InterPro" id="IPR050109">
    <property type="entry name" value="HTH-type_TetR-like_transc_reg"/>
</dbReference>
<organism evidence="6 7">
    <name type="scientific">Tessaracoccus flavescens</name>
    <dbReference type="NCBI Taxonomy" id="399497"/>
    <lineage>
        <taxon>Bacteria</taxon>
        <taxon>Bacillati</taxon>
        <taxon>Actinomycetota</taxon>
        <taxon>Actinomycetes</taxon>
        <taxon>Propionibacteriales</taxon>
        <taxon>Propionibacteriaceae</taxon>
        <taxon>Tessaracoccus</taxon>
    </lineage>
</organism>
<dbReference type="InterPro" id="IPR036271">
    <property type="entry name" value="Tet_transcr_reg_TetR-rel_C_sf"/>
</dbReference>
<reference evidence="6 7" key="1">
    <citation type="journal article" date="2008" name="Int. J. Syst. Evol. Microbiol.">
        <title>Tessaracoccus flavescens sp. nov., isolated from marine sediment.</title>
        <authorList>
            <person name="Lee D.W."/>
            <person name="Lee S.D."/>
        </authorList>
    </citation>
    <scope>NUCLEOTIDE SEQUENCE [LARGE SCALE GENOMIC DNA]</scope>
    <source>
        <strain evidence="6 7">SST-39T</strain>
    </source>
</reference>
<accession>A0A1Q2CWT9</accession>
<dbReference type="InterPro" id="IPR001647">
    <property type="entry name" value="HTH_TetR"/>
</dbReference>
<dbReference type="GO" id="GO:0000976">
    <property type="term" value="F:transcription cis-regulatory region binding"/>
    <property type="evidence" value="ECO:0007669"/>
    <property type="project" value="TreeGrafter"/>
</dbReference>
<evidence type="ECO:0000256" key="1">
    <source>
        <dbReference type="ARBA" id="ARBA00023015"/>
    </source>
</evidence>
<protein>
    <recommendedName>
        <fullName evidence="5">HTH tetR-type domain-containing protein</fullName>
    </recommendedName>
</protein>
<dbReference type="AlphaFoldDB" id="A0A1Q2CWT9"/>
<sequence length="205" mass="22147">MTSKSRRGPRGDISAALLLDAAERVLAEAGVAGLSLRRVAREAGIAPNAVYTYFDDMADLSTALADSFLSRLDLTQLTVGVPEDALRGLLKSAMRLFTDSPHHVALLAAQRVAGPNAMNLNEALLDFFIERVGVETDLAVASTGFITEWIHGYAALAPTDAPTPAFERALSRLDLTRWPRTVDMLGRQDQRISVDLLVRAVIPGH</sequence>
<evidence type="ECO:0000256" key="4">
    <source>
        <dbReference type="PROSITE-ProRule" id="PRU00335"/>
    </source>
</evidence>